<name>A0A084VBS0_ANOSI</name>
<feature type="compositionally biased region" description="Low complexity" evidence="1">
    <location>
        <begin position="146"/>
        <end position="157"/>
    </location>
</feature>
<sequence>MVEYHQTSTSHYAIEKPCPTNTAVSAYQQRSSVLRASSSASYDHTRVKEYFRRQPEQRESTVRRQVVADQQRPPRATTSSYRASSSYYSSQYGESSGLREATSAAESVRRQRRSYYHERLAAAASSDYRGTTTRREWTVVELGKTASAQEQRQASSAGERGEWREWSRKRTSPAVTGDMLDEAGSSAKHTVSKTVQGKNYYLAFTMPKKWAELCKRT</sequence>
<dbReference type="STRING" id="74873.A0A084VBS0"/>
<evidence type="ECO:0000313" key="3">
    <source>
        <dbReference type="EnsemblMetazoa" id="ASIC002067-PA"/>
    </source>
</evidence>
<reference evidence="3" key="2">
    <citation type="submission" date="2020-05" db="UniProtKB">
        <authorList>
            <consortium name="EnsemblMetazoa"/>
        </authorList>
    </citation>
    <scope>IDENTIFICATION</scope>
</reference>
<organism evidence="2">
    <name type="scientific">Anopheles sinensis</name>
    <name type="common">Mosquito</name>
    <dbReference type="NCBI Taxonomy" id="74873"/>
    <lineage>
        <taxon>Eukaryota</taxon>
        <taxon>Metazoa</taxon>
        <taxon>Ecdysozoa</taxon>
        <taxon>Arthropoda</taxon>
        <taxon>Hexapoda</taxon>
        <taxon>Insecta</taxon>
        <taxon>Pterygota</taxon>
        <taxon>Neoptera</taxon>
        <taxon>Endopterygota</taxon>
        <taxon>Diptera</taxon>
        <taxon>Nematocera</taxon>
        <taxon>Culicoidea</taxon>
        <taxon>Culicidae</taxon>
        <taxon>Anophelinae</taxon>
        <taxon>Anopheles</taxon>
    </lineage>
</organism>
<feature type="region of interest" description="Disordered" evidence="1">
    <location>
        <begin position="146"/>
        <end position="177"/>
    </location>
</feature>
<feature type="compositionally biased region" description="Basic and acidic residues" evidence="1">
    <location>
        <begin position="159"/>
        <end position="168"/>
    </location>
</feature>
<keyword evidence="4" id="KW-1185">Reference proteome</keyword>
<dbReference type="AlphaFoldDB" id="A0A084VBS0"/>
<gene>
    <name evidence="2" type="ORF">ZHAS_00002067</name>
</gene>
<evidence type="ECO:0000313" key="2">
    <source>
        <dbReference type="EMBL" id="KFB35414.1"/>
    </source>
</evidence>
<proteinExistence type="predicted"/>
<dbReference type="Proteomes" id="UP000030765">
    <property type="component" value="Unassembled WGS sequence"/>
</dbReference>
<dbReference type="EMBL" id="KE524512">
    <property type="protein sequence ID" value="KFB35414.1"/>
    <property type="molecule type" value="Genomic_DNA"/>
</dbReference>
<protein>
    <submittedName>
        <fullName evidence="2 3">Uncharacterized protein</fullName>
    </submittedName>
</protein>
<accession>A0A084VBS0</accession>
<dbReference type="EnsemblMetazoa" id="ASIC002067-RA">
    <property type="protein sequence ID" value="ASIC002067-PA"/>
    <property type="gene ID" value="ASIC002067"/>
</dbReference>
<dbReference type="VEuPathDB" id="VectorBase:ASIC002067"/>
<dbReference type="VEuPathDB" id="VectorBase:ASIS007419"/>
<reference evidence="2 4" key="1">
    <citation type="journal article" date="2014" name="BMC Genomics">
        <title>Genome sequence of Anopheles sinensis provides insight into genetics basis of mosquito competence for malaria parasites.</title>
        <authorList>
            <person name="Zhou D."/>
            <person name="Zhang D."/>
            <person name="Ding G."/>
            <person name="Shi L."/>
            <person name="Hou Q."/>
            <person name="Ye Y."/>
            <person name="Xu Y."/>
            <person name="Zhou H."/>
            <person name="Xiong C."/>
            <person name="Li S."/>
            <person name="Yu J."/>
            <person name="Hong S."/>
            <person name="Yu X."/>
            <person name="Zou P."/>
            <person name="Chen C."/>
            <person name="Chang X."/>
            <person name="Wang W."/>
            <person name="Lv Y."/>
            <person name="Sun Y."/>
            <person name="Ma L."/>
            <person name="Shen B."/>
            <person name="Zhu C."/>
        </authorList>
    </citation>
    <scope>NUCLEOTIDE SEQUENCE [LARGE SCALE GENOMIC DNA]</scope>
</reference>
<dbReference type="EMBL" id="ATLV01009195">
    <property type="status" value="NOT_ANNOTATED_CDS"/>
    <property type="molecule type" value="Genomic_DNA"/>
</dbReference>
<evidence type="ECO:0000256" key="1">
    <source>
        <dbReference type="SAM" id="MobiDB-lite"/>
    </source>
</evidence>
<feature type="region of interest" description="Disordered" evidence="1">
    <location>
        <begin position="54"/>
        <end position="105"/>
    </location>
</feature>
<evidence type="ECO:0000313" key="4">
    <source>
        <dbReference type="Proteomes" id="UP000030765"/>
    </source>
</evidence>
<dbReference type="EMBL" id="ATLV01009194">
    <property type="status" value="NOT_ANNOTATED_CDS"/>
    <property type="molecule type" value="Genomic_DNA"/>
</dbReference>
<feature type="compositionally biased region" description="Low complexity" evidence="1">
    <location>
        <begin position="79"/>
        <end position="96"/>
    </location>
</feature>